<dbReference type="eggNOG" id="COG0392">
    <property type="taxonomic scope" value="Bacteria"/>
</dbReference>
<dbReference type="AlphaFoldDB" id="L1M9Z2"/>
<protein>
    <recommendedName>
        <fullName evidence="9">TIGR00374 family protein</fullName>
    </recommendedName>
</protein>
<comment type="subcellular location">
    <subcellularLocation>
        <location evidence="1">Cell membrane</location>
        <topology evidence="1">Multi-pass membrane protein</topology>
    </subcellularLocation>
</comment>
<accession>L1M9Z2</accession>
<dbReference type="NCBIfam" id="TIGR00374">
    <property type="entry name" value="flippase-like domain"/>
    <property type="match status" value="1"/>
</dbReference>
<sequence length="332" mass="36026">MLVILAMVVFFLRGRLSFLSEGIAEVRKADGWGVTLALCASLASLAAMAEVMRILLRAGKVRTRRRDVNALVLSANAWSTSFPGGQALATVLQFQTMRRWGASPILCSWHIVLSGALATVWLAALGVIAILFLGASFSLWSLVGTVAVMLLLSWLVYWAAHNPHKLAELIRTVLPKLNRLRRKPPQYQVDEAVEQVNQLQAVNMTTGQFLLAAVWSLMNWILDILTLWACVWAVTGITPTFHSDPNNTTVAGVALAFVTSKIVGTIQATPGGLGPVEAALTGTLVAVGMTVVEAFGSVFVYRMVSFVMITLLGWGVYFFTYTRKGLSARDAT</sequence>
<keyword evidence="2" id="KW-1003">Cell membrane</keyword>
<dbReference type="Pfam" id="PF03706">
    <property type="entry name" value="LPG_synthase_TM"/>
    <property type="match status" value="1"/>
</dbReference>
<keyword evidence="5 6" id="KW-0472">Membrane</keyword>
<feature type="transmembrane region" description="Helical" evidence="6">
    <location>
        <begin position="299"/>
        <end position="319"/>
    </location>
</feature>
<feature type="transmembrane region" description="Helical" evidence="6">
    <location>
        <begin position="107"/>
        <end position="133"/>
    </location>
</feature>
<comment type="caution">
    <text evidence="7">The sequence shown here is derived from an EMBL/GenBank/DDBJ whole genome shotgun (WGS) entry which is preliminary data.</text>
</comment>
<feature type="transmembrane region" description="Helical" evidence="6">
    <location>
        <begin position="139"/>
        <end position="160"/>
    </location>
</feature>
<dbReference type="PANTHER" id="PTHR39087:SF2">
    <property type="entry name" value="UPF0104 MEMBRANE PROTEIN MJ1595"/>
    <property type="match status" value="1"/>
</dbReference>
<gene>
    <name evidence="7" type="ORF">HMPREF9997_02431</name>
</gene>
<keyword evidence="3 6" id="KW-0812">Transmembrane</keyword>
<dbReference type="GO" id="GO:0005886">
    <property type="term" value="C:plasma membrane"/>
    <property type="evidence" value="ECO:0007669"/>
    <property type="project" value="UniProtKB-SubCell"/>
</dbReference>
<evidence type="ECO:0000256" key="5">
    <source>
        <dbReference type="ARBA" id="ARBA00023136"/>
    </source>
</evidence>
<organism evidence="7 8">
    <name type="scientific">Corynebacterium durum F0235</name>
    <dbReference type="NCBI Taxonomy" id="1035195"/>
    <lineage>
        <taxon>Bacteria</taxon>
        <taxon>Bacillati</taxon>
        <taxon>Actinomycetota</taxon>
        <taxon>Actinomycetes</taxon>
        <taxon>Mycobacteriales</taxon>
        <taxon>Corynebacteriaceae</taxon>
        <taxon>Corynebacterium</taxon>
    </lineage>
</organism>
<feature type="transmembrane region" description="Helical" evidence="6">
    <location>
        <begin position="209"/>
        <end position="234"/>
    </location>
</feature>
<evidence type="ECO:0000256" key="2">
    <source>
        <dbReference type="ARBA" id="ARBA00022475"/>
    </source>
</evidence>
<evidence type="ECO:0000256" key="4">
    <source>
        <dbReference type="ARBA" id="ARBA00022989"/>
    </source>
</evidence>
<reference evidence="7 8" key="1">
    <citation type="submission" date="2012-05" db="EMBL/GenBank/DDBJ databases">
        <authorList>
            <person name="Weinstock G."/>
            <person name="Sodergren E."/>
            <person name="Lobos E.A."/>
            <person name="Fulton L."/>
            <person name="Fulton R."/>
            <person name="Courtney L."/>
            <person name="Fronick C."/>
            <person name="O'Laughlin M."/>
            <person name="Godfrey J."/>
            <person name="Wilson R.M."/>
            <person name="Miner T."/>
            <person name="Farmer C."/>
            <person name="Delehaunty K."/>
            <person name="Cordes M."/>
            <person name="Minx P."/>
            <person name="Tomlinson C."/>
            <person name="Chen J."/>
            <person name="Wollam A."/>
            <person name="Pepin K.H."/>
            <person name="Bhonagiri V."/>
            <person name="Zhang X."/>
            <person name="Suruliraj S."/>
            <person name="Warren W."/>
            <person name="Mitreva M."/>
            <person name="Mardis E.R."/>
            <person name="Wilson R.K."/>
        </authorList>
    </citation>
    <scope>NUCLEOTIDE SEQUENCE [LARGE SCALE GENOMIC DNA]</scope>
    <source>
        <strain evidence="7 8">F0235</strain>
    </source>
</reference>
<dbReference type="PATRIC" id="fig|1035195.3.peg.2172"/>
<dbReference type="InterPro" id="IPR022791">
    <property type="entry name" value="L-PG_synthase/AglD"/>
</dbReference>
<feature type="transmembrane region" description="Helical" evidence="6">
    <location>
        <begin position="32"/>
        <end position="56"/>
    </location>
</feature>
<dbReference type="EMBL" id="AMEM01000040">
    <property type="protein sequence ID" value="EKX88068.1"/>
    <property type="molecule type" value="Genomic_DNA"/>
</dbReference>
<name>L1M9Z2_9CORY</name>
<dbReference type="STRING" id="1035195.HMPREF9997_02431"/>
<dbReference type="Proteomes" id="UP000010445">
    <property type="component" value="Unassembled WGS sequence"/>
</dbReference>
<evidence type="ECO:0008006" key="9">
    <source>
        <dbReference type="Google" id="ProtNLM"/>
    </source>
</evidence>
<evidence type="ECO:0000256" key="3">
    <source>
        <dbReference type="ARBA" id="ARBA00022692"/>
    </source>
</evidence>
<evidence type="ECO:0000313" key="7">
    <source>
        <dbReference type="EMBL" id="EKX88068.1"/>
    </source>
</evidence>
<evidence type="ECO:0000256" key="6">
    <source>
        <dbReference type="SAM" id="Phobius"/>
    </source>
</evidence>
<dbReference type="RefSeq" id="WP_006062236.1">
    <property type="nucleotide sequence ID" value="NZ_KB290824.1"/>
</dbReference>
<dbReference type="HOGENOM" id="CLU_048247_0_0_11"/>
<proteinExistence type="predicted"/>
<dbReference type="PANTHER" id="PTHR39087">
    <property type="entry name" value="UPF0104 MEMBRANE PROTEIN MJ1595"/>
    <property type="match status" value="1"/>
</dbReference>
<dbReference type="OrthoDB" id="4481258at2"/>
<evidence type="ECO:0000313" key="8">
    <source>
        <dbReference type="Proteomes" id="UP000010445"/>
    </source>
</evidence>
<keyword evidence="4 6" id="KW-1133">Transmembrane helix</keyword>
<evidence type="ECO:0000256" key="1">
    <source>
        <dbReference type="ARBA" id="ARBA00004651"/>
    </source>
</evidence>
<keyword evidence="8" id="KW-1185">Reference proteome</keyword>